<dbReference type="AlphaFoldDB" id="A0A6L4WXM7"/>
<reference evidence="1 2" key="1">
    <citation type="submission" date="2019-10" db="EMBL/GenBank/DDBJ databases">
        <title>Poseidonibacter ostreae sp. nov., isolated from the gut of the Ostrea denselamellosa.</title>
        <authorList>
            <person name="Choi A."/>
        </authorList>
    </citation>
    <scope>NUCLEOTIDE SEQUENCE [LARGE SCALE GENOMIC DNA]</scope>
    <source>
        <strain evidence="1 2">SJOD-M-33</strain>
    </source>
</reference>
<dbReference type="EMBL" id="WFKK01000006">
    <property type="protein sequence ID" value="KAB7890288.1"/>
    <property type="molecule type" value="Genomic_DNA"/>
</dbReference>
<accession>A0A6L4WXM7</accession>
<sequence>MKIKEDHLKNLLPQVQEVFEKSNLERMNFIREEKWITYPNATKIHDRMKILLTYPKKSRMPGMLLVGETNNGKSSIIKRFKKLNEYKNEEGILEVTQIPIVIVQAPPSPDLGYFYSNILNCFAVPFRNTDKISKKEQQVKYYLGAANTKLLIIDEIHNILSGPISKQKIFMNAIKNLSNDLQISIVLVGIKDALHATNTDTQISNRFKPEFLSKWKLDNDFLSLLASIEKTLPLKKASNIATTKEIALCILDLSEGYIGEIIDLITTASEYAINNNIERINQKVLNSCGFISPSRRKNYDEIIAL</sequence>
<dbReference type="RefSeq" id="WP_152279589.1">
    <property type="nucleotide sequence ID" value="NZ_WFKK01000006.1"/>
</dbReference>
<comment type="caution">
    <text evidence="1">The sequence shown here is derived from an EMBL/GenBank/DDBJ whole genome shotgun (WGS) entry which is preliminary data.</text>
</comment>
<organism evidence="1 2">
    <name type="scientific">Poseidonibacter ostreae</name>
    <dbReference type="NCBI Taxonomy" id="2654171"/>
    <lineage>
        <taxon>Bacteria</taxon>
        <taxon>Pseudomonadati</taxon>
        <taxon>Campylobacterota</taxon>
        <taxon>Epsilonproteobacteria</taxon>
        <taxon>Campylobacterales</taxon>
        <taxon>Arcobacteraceae</taxon>
        <taxon>Poseidonibacter</taxon>
    </lineage>
</organism>
<protein>
    <submittedName>
        <fullName evidence="1">AAA family ATPase</fullName>
    </submittedName>
</protein>
<evidence type="ECO:0000313" key="2">
    <source>
        <dbReference type="Proteomes" id="UP000472839"/>
    </source>
</evidence>
<evidence type="ECO:0000313" key="1">
    <source>
        <dbReference type="EMBL" id="KAB7890288.1"/>
    </source>
</evidence>
<dbReference type="InterPro" id="IPR008868">
    <property type="entry name" value="TniB"/>
</dbReference>
<gene>
    <name evidence="1" type="ORF">GBG19_03390</name>
</gene>
<dbReference type="Pfam" id="PF05621">
    <property type="entry name" value="TniB"/>
    <property type="match status" value="1"/>
</dbReference>
<dbReference type="Proteomes" id="UP000472839">
    <property type="component" value="Unassembled WGS sequence"/>
</dbReference>
<dbReference type="InterPro" id="IPR027417">
    <property type="entry name" value="P-loop_NTPase"/>
</dbReference>
<name>A0A6L4WXM7_9BACT</name>
<dbReference type="SUPFAM" id="SSF52540">
    <property type="entry name" value="P-loop containing nucleoside triphosphate hydrolases"/>
    <property type="match status" value="1"/>
</dbReference>
<dbReference type="Gene3D" id="3.40.50.300">
    <property type="entry name" value="P-loop containing nucleotide triphosphate hydrolases"/>
    <property type="match status" value="1"/>
</dbReference>
<proteinExistence type="predicted"/>